<dbReference type="SMART" id="SM01149">
    <property type="entry name" value="DUF1237"/>
    <property type="match status" value="1"/>
</dbReference>
<evidence type="ECO:0000313" key="3">
    <source>
        <dbReference type="Proteomes" id="UP000664521"/>
    </source>
</evidence>
<gene>
    <name evidence="2" type="ORF">HETSPECPRED_000597</name>
</gene>
<dbReference type="Proteomes" id="UP000664521">
    <property type="component" value="Unassembled WGS sequence"/>
</dbReference>
<dbReference type="PANTHER" id="PTHR31047">
    <property type="entry name" value="MEIOTICALLY UP-REGULATED GENE 157 PROTEIN"/>
    <property type="match status" value="1"/>
</dbReference>
<dbReference type="Pfam" id="PF06824">
    <property type="entry name" value="Glyco_hydro_125"/>
    <property type="match status" value="1"/>
</dbReference>
<dbReference type="GO" id="GO:0005975">
    <property type="term" value="P:carbohydrate metabolic process"/>
    <property type="evidence" value="ECO:0007669"/>
    <property type="project" value="InterPro"/>
</dbReference>
<evidence type="ECO:0000313" key="2">
    <source>
        <dbReference type="EMBL" id="CAF9937625.1"/>
    </source>
</evidence>
<proteinExistence type="predicted"/>
<dbReference type="InterPro" id="IPR012341">
    <property type="entry name" value="6hp_glycosidase-like_sf"/>
</dbReference>
<evidence type="ECO:0000256" key="1">
    <source>
        <dbReference type="SAM" id="MobiDB-lite"/>
    </source>
</evidence>
<name>A0A8H3IZU3_9LECA</name>
<dbReference type="AlphaFoldDB" id="A0A8H3IZU3"/>
<feature type="region of interest" description="Disordered" evidence="1">
    <location>
        <begin position="422"/>
        <end position="441"/>
    </location>
</feature>
<reference evidence="2" key="1">
    <citation type="submission" date="2021-03" db="EMBL/GenBank/DDBJ databases">
        <authorList>
            <person name="Tagirdzhanova G."/>
        </authorList>
    </citation>
    <scope>NUCLEOTIDE SEQUENCE</scope>
</reference>
<dbReference type="InterPro" id="IPR008928">
    <property type="entry name" value="6-hairpin_glycosidase_sf"/>
</dbReference>
<comment type="caution">
    <text evidence="2">The sequence shown here is derived from an EMBL/GenBank/DDBJ whole genome shotgun (WGS) entry which is preliminary data.</text>
</comment>
<evidence type="ECO:0008006" key="4">
    <source>
        <dbReference type="Google" id="ProtNLM"/>
    </source>
</evidence>
<dbReference type="SUPFAM" id="SSF48208">
    <property type="entry name" value="Six-hairpin glycosidases"/>
    <property type="match status" value="1"/>
</dbReference>
<dbReference type="GO" id="GO:0003824">
    <property type="term" value="F:catalytic activity"/>
    <property type="evidence" value="ECO:0007669"/>
    <property type="project" value="UniProtKB-ARBA"/>
</dbReference>
<protein>
    <recommendedName>
        <fullName evidence="4">Glycoside hydrolase family 125 protein</fullName>
    </recommendedName>
</protein>
<dbReference type="Gene3D" id="1.50.10.10">
    <property type="match status" value="1"/>
</dbReference>
<dbReference type="InterPro" id="IPR008313">
    <property type="entry name" value="GH125"/>
</dbReference>
<sequence>MSYQRPAIECRTFQSPIVEATVARLKSIILDPDLFRLFENSYPNSLDTAIRWKGYAANDSDEELTFLITGDINAMWLRDSANQMQSYLPLLEASSSNKSIASLYRGVINLQSRYLLTAPFCNAFRPPTEAGIDQDGSSASNGDDVYPPFPSAAVLECKYELDSLAAFLEISSNYYTATKDLAFFSKYQWINAVRAVLDVAKQMMTPTYSPEGRLNRSPYVFMRQTNRATETLANAGYGNPVQSNTGLIRSAFRPSDDATIYQFFIPANMMFCTFLNSTAQIMKALNGQTTLANEMLAMSKALRTAIDRYGIVNDPRYGDMYAYEVDGFGSHNLMDDANVPSLLSAPFFGYLDHSDKVYQATRRFILSKDNPYFMRGPIINSVGGPHSGLGMAWPMASIIRVFTSDNDTEITIALKEIVSSTDGLGEDSKQSDGPPTSLTSKGLIHESINSFDESTWSRQWHVPLFVHGCTDLICPQVFLGKRAVRPNDPGSRNQKTGDIEAKLPVTTSRFRTAQIAAMCT</sequence>
<dbReference type="EMBL" id="CAJPDS010000103">
    <property type="protein sequence ID" value="CAF9937625.1"/>
    <property type="molecule type" value="Genomic_DNA"/>
</dbReference>
<accession>A0A8H3IZU3</accession>
<keyword evidence="3" id="KW-1185">Reference proteome</keyword>
<feature type="compositionally biased region" description="Polar residues" evidence="1">
    <location>
        <begin position="431"/>
        <end position="440"/>
    </location>
</feature>
<dbReference type="PANTHER" id="PTHR31047:SF1">
    <property type="entry name" value="DUF1237 DOMAIN-CONTAINING PROTEIN"/>
    <property type="match status" value="1"/>
</dbReference>
<dbReference type="OrthoDB" id="7771656at2759"/>
<organism evidence="2 3">
    <name type="scientific">Heterodermia speciosa</name>
    <dbReference type="NCBI Taxonomy" id="116794"/>
    <lineage>
        <taxon>Eukaryota</taxon>
        <taxon>Fungi</taxon>
        <taxon>Dikarya</taxon>
        <taxon>Ascomycota</taxon>
        <taxon>Pezizomycotina</taxon>
        <taxon>Lecanoromycetes</taxon>
        <taxon>OSLEUM clade</taxon>
        <taxon>Lecanoromycetidae</taxon>
        <taxon>Caliciales</taxon>
        <taxon>Physciaceae</taxon>
        <taxon>Heterodermia</taxon>
    </lineage>
</organism>